<reference evidence="1 2" key="1">
    <citation type="journal article" date="2021" name="Commun. Biol.">
        <title>The genome of Shorea leprosula (Dipterocarpaceae) highlights the ecological relevance of drought in aseasonal tropical rainforests.</title>
        <authorList>
            <person name="Ng K.K.S."/>
            <person name="Kobayashi M.J."/>
            <person name="Fawcett J.A."/>
            <person name="Hatakeyama M."/>
            <person name="Paape T."/>
            <person name="Ng C.H."/>
            <person name="Ang C.C."/>
            <person name="Tnah L.H."/>
            <person name="Lee C.T."/>
            <person name="Nishiyama T."/>
            <person name="Sese J."/>
            <person name="O'Brien M.J."/>
            <person name="Copetti D."/>
            <person name="Mohd Noor M.I."/>
            <person name="Ong R.C."/>
            <person name="Putra M."/>
            <person name="Sireger I.Z."/>
            <person name="Indrioko S."/>
            <person name="Kosugi Y."/>
            <person name="Izuno A."/>
            <person name="Isagi Y."/>
            <person name="Lee S.L."/>
            <person name="Shimizu K.K."/>
        </authorList>
    </citation>
    <scope>NUCLEOTIDE SEQUENCE [LARGE SCALE GENOMIC DNA]</scope>
    <source>
        <strain evidence="1">214</strain>
    </source>
</reference>
<keyword evidence="2" id="KW-1185">Reference proteome</keyword>
<dbReference type="Proteomes" id="UP001054252">
    <property type="component" value="Unassembled WGS sequence"/>
</dbReference>
<comment type="caution">
    <text evidence="1">The sequence shown here is derived from an EMBL/GenBank/DDBJ whole genome shotgun (WGS) entry which is preliminary data.</text>
</comment>
<protein>
    <submittedName>
        <fullName evidence="1">Uncharacterized protein</fullName>
    </submittedName>
</protein>
<organism evidence="1 2">
    <name type="scientific">Rubroshorea leprosula</name>
    <dbReference type="NCBI Taxonomy" id="152421"/>
    <lineage>
        <taxon>Eukaryota</taxon>
        <taxon>Viridiplantae</taxon>
        <taxon>Streptophyta</taxon>
        <taxon>Embryophyta</taxon>
        <taxon>Tracheophyta</taxon>
        <taxon>Spermatophyta</taxon>
        <taxon>Magnoliopsida</taxon>
        <taxon>eudicotyledons</taxon>
        <taxon>Gunneridae</taxon>
        <taxon>Pentapetalae</taxon>
        <taxon>rosids</taxon>
        <taxon>malvids</taxon>
        <taxon>Malvales</taxon>
        <taxon>Dipterocarpaceae</taxon>
        <taxon>Rubroshorea</taxon>
    </lineage>
</organism>
<proteinExistence type="predicted"/>
<evidence type="ECO:0000313" key="2">
    <source>
        <dbReference type="Proteomes" id="UP001054252"/>
    </source>
</evidence>
<accession>A0AAV5MNG0</accession>
<dbReference type="AlphaFoldDB" id="A0AAV5MNG0"/>
<sequence>MISSEPCAFVGPSHQCTASVAPQIWVLGRDREYEPWIVKFLAFKHPLVNRSPYHVIVEKQHQREASGRGRWSSEERWKGRDLLLLLENRIWTRAVDLEEFEVGDT</sequence>
<gene>
    <name evidence="1" type="ORF">SLEP1_g58132</name>
</gene>
<dbReference type="EMBL" id="BPVZ01000502">
    <property type="protein sequence ID" value="GKV51481.1"/>
    <property type="molecule type" value="Genomic_DNA"/>
</dbReference>
<name>A0AAV5MNG0_9ROSI</name>
<evidence type="ECO:0000313" key="1">
    <source>
        <dbReference type="EMBL" id="GKV51481.1"/>
    </source>
</evidence>